<comment type="catalytic activity">
    <reaction evidence="1">
        <text>ATP + protein L-histidine = ADP + protein N-phospho-L-histidine.</text>
        <dbReference type="EC" id="2.7.13.3"/>
    </reaction>
</comment>
<evidence type="ECO:0000259" key="7">
    <source>
        <dbReference type="PROSITE" id="PS50109"/>
    </source>
</evidence>
<keyword evidence="9" id="KW-1185">Reference proteome</keyword>
<dbReference type="InterPro" id="IPR036890">
    <property type="entry name" value="HATPase_C_sf"/>
</dbReference>
<dbReference type="InterPro" id="IPR005467">
    <property type="entry name" value="His_kinase_dom"/>
</dbReference>
<organism evidence="8 9">
    <name type="scientific">Piscinibacter aquaticus</name>
    <dbReference type="NCBI Taxonomy" id="392597"/>
    <lineage>
        <taxon>Bacteria</taxon>
        <taxon>Pseudomonadati</taxon>
        <taxon>Pseudomonadota</taxon>
        <taxon>Betaproteobacteria</taxon>
        <taxon>Burkholderiales</taxon>
        <taxon>Sphaerotilaceae</taxon>
        <taxon>Piscinibacter</taxon>
    </lineage>
</organism>
<keyword evidence="5" id="KW-0902">Two-component regulatory system</keyword>
<evidence type="ECO:0000256" key="4">
    <source>
        <dbReference type="ARBA" id="ARBA00022777"/>
    </source>
</evidence>
<dbReference type="EMBL" id="VOPW01000001">
    <property type="protein sequence ID" value="TXC66012.1"/>
    <property type="molecule type" value="Genomic_DNA"/>
</dbReference>
<feature type="domain" description="Histidine kinase" evidence="7">
    <location>
        <begin position="146"/>
        <end position="226"/>
    </location>
</feature>
<dbReference type="Proteomes" id="UP000321832">
    <property type="component" value="Unassembled WGS sequence"/>
</dbReference>
<accession>A0A5C6TZ52</accession>
<dbReference type="SUPFAM" id="SSF55874">
    <property type="entry name" value="ATPase domain of HSP90 chaperone/DNA topoisomerase II/histidine kinase"/>
    <property type="match status" value="1"/>
</dbReference>
<dbReference type="Pfam" id="PF02518">
    <property type="entry name" value="HATPase_c"/>
    <property type="match status" value="1"/>
</dbReference>
<keyword evidence="3" id="KW-0808">Transferase</keyword>
<comment type="caution">
    <text evidence="8">The sequence shown here is derived from an EMBL/GenBank/DDBJ whole genome shotgun (WGS) entry which is preliminary data.</text>
</comment>
<dbReference type="InterPro" id="IPR050482">
    <property type="entry name" value="Sensor_HK_TwoCompSys"/>
</dbReference>
<evidence type="ECO:0000256" key="5">
    <source>
        <dbReference type="ARBA" id="ARBA00023012"/>
    </source>
</evidence>
<feature type="compositionally biased region" description="Low complexity" evidence="6">
    <location>
        <begin position="31"/>
        <end position="58"/>
    </location>
</feature>
<dbReference type="GO" id="GO:0004673">
    <property type="term" value="F:protein histidine kinase activity"/>
    <property type="evidence" value="ECO:0007669"/>
    <property type="project" value="UniProtKB-EC"/>
</dbReference>
<proteinExistence type="predicted"/>
<sequence length="226" mass="24089">MALAWGHRAALRASWQAPVHVRGCAADRARGRAAAPRGGLRQGRRAGPQRGTRPARPGSARRHRRPAADADVQGAVAGDGRVRAAHAAGPEDADPRLAAPNHRLSHAAAEWKADLTQRLTAAHVQLDWTFESDADVLLSVVQWSALTRVLRELVSNAIAHAKATRVEVTLLHRKDRLDLQVVDNGEGRNPRARSHGLGLGGVRKRVKQLGVRSSGANCSRAASAAG</sequence>
<evidence type="ECO:0000256" key="6">
    <source>
        <dbReference type="SAM" id="MobiDB-lite"/>
    </source>
</evidence>
<dbReference type="Gene3D" id="3.30.565.10">
    <property type="entry name" value="Histidine kinase-like ATPase, C-terminal domain"/>
    <property type="match status" value="1"/>
</dbReference>
<dbReference type="CDD" id="cd16917">
    <property type="entry name" value="HATPase_UhpB-NarQ-NarX-like"/>
    <property type="match status" value="1"/>
</dbReference>
<dbReference type="AlphaFoldDB" id="A0A5C6TZ52"/>
<evidence type="ECO:0000256" key="1">
    <source>
        <dbReference type="ARBA" id="ARBA00000085"/>
    </source>
</evidence>
<dbReference type="PANTHER" id="PTHR24421">
    <property type="entry name" value="NITRATE/NITRITE SENSOR PROTEIN NARX-RELATED"/>
    <property type="match status" value="1"/>
</dbReference>
<reference evidence="8 9" key="1">
    <citation type="submission" date="2019-08" db="EMBL/GenBank/DDBJ databases">
        <authorList>
            <person name="Khan S.A."/>
            <person name="Jeon C.O."/>
            <person name="Jeong S.E."/>
        </authorList>
    </citation>
    <scope>NUCLEOTIDE SEQUENCE [LARGE SCALE GENOMIC DNA]</scope>
    <source>
        <strain evidence="9">IMCC1728</strain>
    </source>
</reference>
<dbReference type="PROSITE" id="PS50109">
    <property type="entry name" value="HIS_KIN"/>
    <property type="match status" value="1"/>
</dbReference>
<evidence type="ECO:0000313" key="8">
    <source>
        <dbReference type="EMBL" id="TXC66012.1"/>
    </source>
</evidence>
<name>A0A5C6TZ52_9BURK</name>
<dbReference type="PANTHER" id="PTHR24421:SF10">
    <property type="entry name" value="NITRATE_NITRITE SENSOR PROTEIN NARQ"/>
    <property type="match status" value="1"/>
</dbReference>
<evidence type="ECO:0000256" key="3">
    <source>
        <dbReference type="ARBA" id="ARBA00022679"/>
    </source>
</evidence>
<keyword evidence="4" id="KW-0418">Kinase</keyword>
<dbReference type="EC" id="2.7.13.3" evidence="2"/>
<dbReference type="GO" id="GO:0000160">
    <property type="term" value="P:phosphorelay signal transduction system"/>
    <property type="evidence" value="ECO:0007669"/>
    <property type="project" value="UniProtKB-KW"/>
</dbReference>
<protein>
    <recommendedName>
        <fullName evidence="2">histidine kinase</fullName>
        <ecNumber evidence="2">2.7.13.3</ecNumber>
    </recommendedName>
</protein>
<evidence type="ECO:0000256" key="2">
    <source>
        <dbReference type="ARBA" id="ARBA00012438"/>
    </source>
</evidence>
<evidence type="ECO:0000313" key="9">
    <source>
        <dbReference type="Proteomes" id="UP000321832"/>
    </source>
</evidence>
<dbReference type="InterPro" id="IPR003594">
    <property type="entry name" value="HATPase_dom"/>
</dbReference>
<gene>
    <name evidence="8" type="ORF">FSC37_09065</name>
</gene>
<feature type="region of interest" description="Disordered" evidence="6">
    <location>
        <begin position="28"/>
        <end position="75"/>
    </location>
</feature>